<evidence type="ECO:0000313" key="7">
    <source>
        <dbReference type="Proteomes" id="UP000183407"/>
    </source>
</evidence>
<dbReference type="GO" id="GO:0003700">
    <property type="term" value="F:DNA-binding transcription factor activity"/>
    <property type="evidence" value="ECO:0007669"/>
    <property type="project" value="TreeGrafter"/>
</dbReference>
<dbReference type="SUPFAM" id="SSF46689">
    <property type="entry name" value="Homeodomain-like"/>
    <property type="match status" value="1"/>
</dbReference>
<dbReference type="PROSITE" id="PS50977">
    <property type="entry name" value="HTH_TETR_2"/>
    <property type="match status" value="1"/>
</dbReference>
<dbReference type="Gene3D" id="1.10.357.10">
    <property type="entry name" value="Tetracycline Repressor, domain 2"/>
    <property type="match status" value="1"/>
</dbReference>
<dbReference type="Pfam" id="PF16859">
    <property type="entry name" value="TetR_C_11"/>
    <property type="match status" value="1"/>
</dbReference>
<sequence>MADRGSATRAGRPRSSDTTSAILDATLELWMERGYSAVSIDAIAARAGVSKPTIYRRWSGRQAILVAAIERLVPPGEVPDLGSFRDEVVAFLRDRAAMYRTKGVRRIMAGSVAASAEDDDFQRDVQPFLDRFPAGMRIIIQRGIARGDVRPDVDIELLTAMINGSFYYRSIIEHKGLDDRAAEFVADIVTSAVAP</sequence>
<organism evidence="6 7">
    <name type="scientific">Rhodococcus jostii</name>
    <dbReference type="NCBI Taxonomy" id="132919"/>
    <lineage>
        <taxon>Bacteria</taxon>
        <taxon>Bacillati</taxon>
        <taxon>Actinomycetota</taxon>
        <taxon>Actinomycetes</taxon>
        <taxon>Mycobacteriales</taxon>
        <taxon>Nocardiaceae</taxon>
        <taxon>Rhodococcus</taxon>
    </lineage>
</organism>
<proteinExistence type="predicted"/>
<dbReference type="Proteomes" id="UP000183407">
    <property type="component" value="Unassembled WGS sequence"/>
</dbReference>
<dbReference type="InterPro" id="IPR036271">
    <property type="entry name" value="Tet_transcr_reg_TetR-rel_C_sf"/>
</dbReference>
<reference evidence="7" key="1">
    <citation type="submission" date="2016-10" db="EMBL/GenBank/DDBJ databases">
        <authorList>
            <person name="Varghese N."/>
        </authorList>
    </citation>
    <scope>NUCLEOTIDE SEQUENCE [LARGE SCALE GENOMIC DNA]</scope>
    <source>
        <strain evidence="7">DSM 44719</strain>
    </source>
</reference>
<evidence type="ECO:0000256" key="2">
    <source>
        <dbReference type="ARBA" id="ARBA00023125"/>
    </source>
</evidence>
<name>A0A1H4Z9H6_RHOJO</name>
<evidence type="ECO:0000259" key="5">
    <source>
        <dbReference type="PROSITE" id="PS50977"/>
    </source>
</evidence>
<dbReference type="Gene3D" id="1.10.10.60">
    <property type="entry name" value="Homeodomain-like"/>
    <property type="match status" value="1"/>
</dbReference>
<keyword evidence="3" id="KW-0804">Transcription</keyword>
<evidence type="ECO:0000256" key="1">
    <source>
        <dbReference type="ARBA" id="ARBA00023015"/>
    </source>
</evidence>
<dbReference type="InterPro" id="IPR001647">
    <property type="entry name" value="HTH_TetR"/>
</dbReference>
<dbReference type="InterPro" id="IPR050109">
    <property type="entry name" value="HTH-type_TetR-like_transc_reg"/>
</dbReference>
<dbReference type="AlphaFoldDB" id="A0A1H4Z9H6"/>
<evidence type="ECO:0000256" key="3">
    <source>
        <dbReference type="ARBA" id="ARBA00023163"/>
    </source>
</evidence>
<dbReference type="RefSeq" id="WP_073367221.1">
    <property type="nucleotide sequence ID" value="NZ_FNTL01000004.1"/>
</dbReference>
<accession>A0A1H4Z9H6</accession>
<dbReference type="EMBL" id="FNTL01000004">
    <property type="protein sequence ID" value="SED26852.1"/>
    <property type="molecule type" value="Genomic_DNA"/>
</dbReference>
<dbReference type="PRINTS" id="PR00455">
    <property type="entry name" value="HTHTETR"/>
</dbReference>
<dbReference type="InterPro" id="IPR011075">
    <property type="entry name" value="TetR_C"/>
</dbReference>
<dbReference type="SUPFAM" id="SSF48498">
    <property type="entry name" value="Tetracyclin repressor-like, C-terminal domain"/>
    <property type="match status" value="1"/>
</dbReference>
<dbReference type="PANTHER" id="PTHR30055:SF148">
    <property type="entry name" value="TETR-FAMILY TRANSCRIPTIONAL REGULATOR"/>
    <property type="match status" value="1"/>
</dbReference>
<evidence type="ECO:0000313" key="6">
    <source>
        <dbReference type="EMBL" id="SED26852.1"/>
    </source>
</evidence>
<feature type="domain" description="HTH tetR-type" evidence="5">
    <location>
        <begin position="16"/>
        <end position="76"/>
    </location>
</feature>
<keyword evidence="2 4" id="KW-0238">DNA-binding</keyword>
<feature type="DNA-binding region" description="H-T-H motif" evidence="4">
    <location>
        <begin position="39"/>
        <end position="58"/>
    </location>
</feature>
<dbReference type="PANTHER" id="PTHR30055">
    <property type="entry name" value="HTH-TYPE TRANSCRIPTIONAL REGULATOR RUTR"/>
    <property type="match status" value="1"/>
</dbReference>
<evidence type="ECO:0000256" key="4">
    <source>
        <dbReference type="PROSITE-ProRule" id="PRU00335"/>
    </source>
</evidence>
<dbReference type="InterPro" id="IPR009057">
    <property type="entry name" value="Homeodomain-like_sf"/>
</dbReference>
<protein>
    <submittedName>
        <fullName evidence="6">DNA-binding transcriptional regulator, AcrR family</fullName>
    </submittedName>
</protein>
<keyword evidence="1" id="KW-0805">Transcription regulation</keyword>
<dbReference type="GO" id="GO:0000976">
    <property type="term" value="F:transcription cis-regulatory region binding"/>
    <property type="evidence" value="ECO:0007669"/>
    <property type="project" value="TreeGrafter"/>
</dbReference>
<dbReference type="Pfam" id="PF00440">
    <property type="entry name" value="TetR_N"/>
    <property type="match status" value="1"/>
</dbReference>
<gene>
    <name evidence="6" type="ORF">SAMN04490220_4013</name>
</gene>